<keyword evidence="8" id="KW-0010">Activator</keyword>
<keyword evidence="5 8" id="KW-0804">Transcription</keyword>
<feature type="compositionally biased region" description="Low complexity" evidence="9">
    <location>
        <begin position="9"/>
        <end position="36"/>
    </location>
</feature>
<accession>A0ABP0E087</accession>
<evidence type="ECO:0000256" key="9">
    <source>
        <dbReference type="SAM" id="MobiDB-lite"/>
    </source>
</evidence>
<name>A0ABP0E087_9PEZI</name>
<evidence type="ECO:0000256" key="3">
    <source>
        <dbReference type="ARBA" id="ARBA00019610"/>
    </source>
</evidence>
<comment type="function">
    <text evidence="8">Component of the Mediator complex, a coactivator involved in the regulated transcription of nearly all RNA polymerase II-dependent genes. Mediator functions as a bridge to convey information from gene-specific regulatory proteins to the basal RNA polymerase II transcription machinery. Mediator is recruited to promoters by direct interactions with regulatory proteins and serves as a scaffold for the assembly of a functional preinitiation complex with RNA polymerase II and the general transcription factors.</text>
</comment>
<dbReference type="InterPro" id="IPR019313">
    <property type="entry name" value="Mediator_Med17"/>
</dbReference>
<dbReference type="PANTHER" id="PTHR13114">
    <property type="entry name" value="MEDIATOR OF RNA POLYMERASE II TRANSCRIPTION SUBUNIT 17"/>
    <property type="match status" value="1"/>
</dbReference>
<evidence type="ECO:0000313" key="10">
    <source>
        <dbReference type="EMBL" id="CAK7272612.1"/>
    </source>
</evidence>
<evidence type="ECO:0000256" key="1">
    <source>
        <dbReference type="ARBA" id="ARBA00004123"/>
    </source>
</evidence>
<protein>
    <recommendedName>
        <fullName evidence="3 8">Mediator of RNA polymerase II transcription subunit 17</fullName>
    </recommendedName>
    <alternativeName>
        <fullName evidence="7 8">Mediator complex subunit 17</fullName>
    </alternativeName>
</protein>
<evidence type="ECO:0000256" key="4">
    <source>
        <dbReference type="ARBA" id="ARBA00023015"/>
    </source>
</evidence>
<evidence type="ECO:0000256" key="2">
    <source>
        <dbReference type="ARBA" id="ARBA00005635"/>
    </source>
</evidence>
<reference evidence="10 11" key="1">
    <citation type="submission" date="2024-01" db="EMBL/GenBank/DDBJ databases">
        <authorList>
            <person name="Allen C."/>
            <person name="Tagirdzhanova G."/>
        </authorList>
    </citation>
    <scope>NUCLEOTIDE SEQUENCE [LARGE SCALE GENOMIC DNA]</scope>
    <source>
        <strain evidence="10 11">CBS 119000</strain>
    </source>
</reference>
<feature type="region of interest" description="Disordered" evidence="9">
    <location>
        <begin position="95"/>
        <end position="118"/>
    </location>
</feature>
<organism evidence="10 11">
    <name type="scientific">Sporothrix epigloea</name>
    <dbReference type="NCBI Taxonomy" id="1892477"/>
    <lineage>
        <taxon>Eukaryota</taxon>
        <taxon>Fungi</taxon>
        <taxon>Dikarya</taxon>
        <taxon>Ascomycota</taxon>
        <taxon>Pezizomycotina</taxon>
        <taxon>Sordariomycetes</taxon>
        <taxon>Sordariomycetidae</taxon>
        <taxon>Ophiostomatales</taxon>
        <taxon>Ophiostomataceae</taxon>
        <taxon>Sporothrix</taxon>
    </lineage>
</organism>
<keyword evidence="6 8" id="KW-0539">Nucleus</keyword>
<dbReference type="Gene3D" id="6.10.250.2620">
    <property type="match status" value="1"/>
</dbReference>
<comment type="similarity">
    <text evidence="2 8">Belongs to the Mediator complex subunit 17 family.</text>
</comment>
<comment type="subcellular location">
    <subcellularLocation>
        <location evidence="1 8">Nucleus</location>
    </subcellularLocation>
</comment>
<comment type="subunit">
    <text evidence="8">Component of the Mediator complex.</text>
</comment>
<feature type="region of interest" description="Disordered" evidence="9">
    <location>
        <begin position="1"/>
        <end position="64"/>
    </location>
</feature>
<evidence type="ECO:0000256" key="5">
    <source>
        <dbReference type="ARBA" id="ARBA00023163"/>
    </source>
</evidence>
<evidence type="ECO:0000256" key="7">
    <source>
        <dbReference type="ARBA" id="ARBA00032014"/>
    </source>
</evidence>
<dbReference type="EMBL" id="CAWUON010000093">
    <property type="protein sequence ID" value="CAK7272612.1"/>
    <property type="molecule type" value="Genomic_DNA"/>
</dbReference>
<dbReference type="Proteomes" id="UP001642502">
    <property type="component" value="Unassembled WGS sequence"/>
</dbReference>
<evidence type="ECO:0000313" key="11">
    <source>
        <dbReference type="Proteomes" id="UP001642502"/>
    </source>
</evidence>
<feature type="compositionally biased region" description="Acidic residues" evidence="9">
    <location>
        <begin position="745"/>
        <end position="757"/>
    </location>
</feature>
<evidence type="ECO:0000256" key="6">
    <source>
        <dbReference type="ARBA" id="ARBA00023242"/>
    </source>
</evidence>
<sequence length="850" mass="92713">MADINRPTVPSGAAVAGRVASARRPPPASSAQRSQVTPLGPPQPPRKFSDKSDAVFRPLPLPSKQPSNIAEFVQRLQFQGIDFRDLDEDTLRTQIEKDKNEDAADEQKTKEQTNVTANADTKRNTAHDRAHSVQEMLAKRDEILLSLEAAVQNGLIAVDLVSLLLSKDRPTQALQTLSPVVRDKAGIGTLSAGRVANFAQAARAVQSQLNGGLPGSRRSRGELTPAELQALDETTRYNAQRLTETKLECVGWQLMAMDQASEALKTAHKQLRAENRREERYWAEVLAVRDKGWTLSRVPGRQRMLRVKFGFSESAPDLQARSFAPLQPVKTGQVALDLSALGTPSAVVVTLKKSSAGGQETVGSSPLATRLTNASPLEARLYEARNTVNAQELWHELCREARTMIAHGVVFQDDAIVFPAGADTKGIITLKPLLRQSSTQASATEGTSQAATPTHDPQLDKIAAGLVTSLQLLLAHGHRDHYRQRSMPPPLTDSIPPPPTYYMLRCVVANLKYEIGIEHIASYLSDVCSILHGVGHEGSCFKLCESPISMSLSPSPAAKAHFQQQQQQMPSVSESFCNAFLAPREFSFEYTITEQVRILVRCRTTVVPLKAQYLVQLLPQVTPASQLRTAPPAPLAPPAPPPPKNPLADVFPPADNYGTLRDVLDYLGKATCHVLTTHASKLARQWEKRSGLGAVWSTSVDGVELFQPRNAYAHVRLSLVESSAVAAMDTLVAMAEGHDFGDEHSDVEEDAQEDVQDAENARNADTPMVRLSPPELRVHASWPTDVPGTAVFRKWVWNAAGLAQQSVVNKLGNSDNANDDDDESDWKDLDSIIIGCLGGRLKPRVDGQSR</sequence>
<keyword evidence="11" id="KW-1185">Reference proteome</keyword>
<dbReference type="Pfam" id="PF10156">
    <property type="entry name" value="Med17"/>
    <property type="match status" value="2"/>
</dbReference>
<comment type="caution">
    <text evidence="10">The sequence shown here is derived from an EMBL/GenBank/DDBJ whole genome shotgun (WGS) entry which is preliminary data.</text>
</comment>
<feature type="compositionally biased region" description="Basic and acidic residues" evidence="9">
    <location>
        <begin position="95"/>
        <end position="111"/>
    </location>
</feature>
<keyword evidence="4 8" id="KW-0805">Transcription regulation</keyword>
<dbReference type="PANTHER" id="PTHR13114:SF7">
    <property type="entry name" value="MEDIATOR OF RNA POLYMERASE II TRANSCRIPTION SUBUNIT 17"/>
    <property type="match status" value="1"/>
</dbReference>
<evidence type="ECO:0000256" key="8">
    <source>
        <dbReference type="RuleBase" id="RU364140"/>
    </source>
</evidence>
<feature type="region of interest" description="Disordered" evidence="9">
    <location>
        <begin position="741"/>
        <end position="764"/>
    </location>
</feature>
<gene>
    <name evidence="10" type="primary">SRB4</name>
    <name evidence="8" type="synonym">MED17</name>
    <name evidence="10" type="ORF">SEPCBS119000_005218</name>
</gene>
<proteinExistence type="inferred from homology"/>